<reference evidence="1" key="2">
    <citation type="journal article" date="2015" name="Data Brief">
        <title>Shoot transcriptome of the giant reed, Arundo donax.</title>
        <authorList>
            <person name="Barrero R.A."/>
            <person name="Guerrero F.D."/>
            <person name="Moolhuijzen P."/>
            <person name="Goolsby J.A."/>
            <person name="Tidwell J."/>
            <person name="Bellgard S.E."/>
            <person name="Bellgard M.I."/>
        </authorList>
    </citation>
    <scope>NUCLEOTIDE SEQUENCE</scope>
    <source>
        <tissue evidence="1">Shoot tissue taken approximately 20 cm above the soil surface</tissue>
    </source>
</reference>
<sequence>MQTIKHKKCNYKCFIRRSHNKFGRSSAT</sequence>
<evidence type="ECO:0000313" key="1">
    <source>
        <dbReference type="EMBL" id="JAD24621.1"/>
    </source>
</evidence>
<reference evidence="1" key="1">
    <citation type="submission" date="2014-09" db="EMBL/GenBank/DDBJ databases">
        <authorList>
            <person name="Magalhaes I.L.F."/>
            <person name="Oliveira U."/>
            <person name="Santos F.R."/>
            <person name="Vidigal T.H.D.A."/>
            <person name="Brescovit A.D."/>
            <person name="Santos A.J."/>
        </authorList>
    </citation>
    <scope>NUCLEOTIDE SEQUENCE</scope>
    <source>
        <tissue evidence="1">Shoot tissue taken approximately 20 cm above the soil surface</tissue>
    </source>
</reference>
<dbReference type="EMBL" id="GBRH01273274">
    <property type="protein sequence ID" value="JAD24621.1"/>
    <property type="molecule type" value="Transcribed_RNA"/>
</dbReference>
<proteinExistence type="predicted"/>
<accession>A0A0A8YFU2</accession>
<dbReference type="AlphaFoldDB" id="A0A0A8YFU2"/>
<organism evidence="1">
    <name type="scientific">Arundo donax</name>
    <name type="common">Giant reed</name>
    <name type="synonym">Donax arundinaceus</name>
    <dbReference type="NCBI Taxonomy" id="35708"/>
    <lineage>
        <taxon>Eukaryota</taxon>
        <taxon>Viridiplantae</taxon>
        <taxon>Streptophyta</taxon>
        <taxon>Embryophyta</taxon>
        <taxon>Tracheophyta</taxon>
        <taxon>Spermatophyta</taxon>
        <taxon>Magnoliopsida</taxon>
        <taxon>Liliopsida</taxon>
        <taxon>Poales</taxon>
        <taxon>Poaceae</taxon>
        <taxon>PACMAD clade</taxon>
        <taxon>Arundinoideae</taxon>
        <taxon>Arundineae</taxon>
        <taxon>Arundo</taxon>
    </lineage>
</organism>
<protein>
    <submittedName>
        <fullName evidence="1">Uncharacterized protein</fullName>
    </submittedName>
</protein>
<name>A0A0A8YFU2_ARUDO</name>